<organism evidence="2 3">
    <name type="scientific">Staphylotrichum longicolle</name>
    <dbReference type="NCBI Taxonomy" id="669026"/>
    <lineage>
        <taxon>Eukaryota</taxon>
        <taxon>Fungi</taxon>
        <taxon>Dikarya</taxon>
        <taxon>Ascomycota</taxon>
        <taxon>Pezizomycotina</taxon>
        <taxon>Sordariomycetes</taxon>
        <taxon>Sordariomycetidae</taxon>
        <taxon>Sordariales</taxon>
        <taxon>Chaetomiaceae</taxon>
        <taxon>Staphylotrichum</taxon>
    </lineage>
</organism>
<comment type="caution">
    <text evidence="2">The sequence shown here is derived from an EMBL/GenBank/DDBJ whole genome shotgun (WGS) entry which is preliminary data.</text>
</comment>
<name>A0AAD4HW53_9PEZI</name>
<dbReference type="EMBL" id="JAHCVI010000002">
    <property type="protein sequence ID" value="KAG7289189.1"/>
    <property type="molecule type" value="Genomic_DNA"/>
</dbReference>
<feature type="region of interest" description="Disordered" evidence="1">
    <location>
        <begin position="155"/>
        <end position="229"/>
    </location>
</feature>
<dbReference type="Proteomes" id="UP001197093">
    <property type="component" value="Unassembled WGS sequence"/>
</dbReference>
<dbReference type="GO" id="GO:0030674">
    <property type="term" value="F:protein-macromolecule adaptor activity"/>
    <property type="evidence" value="ECO:0007669"/>
    <property type="project" value="TreeGrafter"/>
</dbReference>
<evidence type="ECO:0000313" key="2">
    <source>
        <dbReference type="EMBL" id="KAG7289189.1"/>
    </source>
</evidence>
<dbReference type="InterPro" id="IPR034627">
    <property type="entry name" value="Irc6"/>
</dbReference>
<evidence type="ECO:0008006" key="4">
    <source>
        <dbReference type="Google" id="ProtNLM"/>
    </source>
</evidence>
<protein>
    <recommendedName>
        <fullName evidence="4">Alpha and gamma adaptin binding protein p34</fullName>
    </recommendedName>
</protein>
<evidence type="ECO:0000313" key="3">
    <source>
        <dbReference type="Proteomes" id="UP001197093"/>
    </source>
</evidence>
<dbReference type="GO" id="GO:0016192">
    <property type="term" value="P:vesicle-mediated transport"/>
    <property type="evidence" value="ECO:0007669"/>
    <property type="project" value="InterPro"/>
</dbReference>
<proteinExistence type="predicted"/>
<reference evidence="2" key="1">
    <citation type="submission" date="2023-02" db="EMBL/GenBank/DDBJ databases">
        <authorList>
            <person name="Palmer J.M."/>
        </authorList>
    </citation>
    <scope>NUCLEOTIDE SEQUENCE</scope>
    <source>
        <strain evidence="2">FW57</strain>
    </source>
</reference>
<evidence type="ECO:0000256" key="1">
    <source>
        <dbReference type="SAM" id="MobiDB-lite"/>
    </source>
</evidence>
<feature type="compositionally biased region" description="Acidic residues" evidence="1">
    <location>
        <begin position="217"/>
        <end position="227"/>
    </location>
</feature>
<dbReference type="Gene3D" id="3.40.50.11960">
    <property type="match status" value="1"/>
</dbReference>
<keyword evidence="3" id="KW-1185">Reference proteome</keyword>
<sequence>MEISNPRRILAVSLADSAQHLSDEVDDPPTLAGTTHPLPLATPYYTASVPIWLDLVASPADWSASFLSAEAKEVLAVLGGVVVVFALPSAPSLSSTQEGKERGGELERERARELIRHVGRVVREGLGGWEWDGVGLARMGVARMLEALEANDWSGGDLAGGLGEDEDDDDEAGEGDDDGEFDPESLGFGFDREDFVGLRKAIWGGGGSGDEGSRGQEEEDEEVEEDDVQKLEKMMLKLQAVRDASAGLPEEQRKRMAARAVGEVMKEL</sequence>
<feature type="compositionally biased region" description="Acidic residues" evidence="1">
    <location>
        <begin position="163"/>
        <end position="183"/>
    </location>
</feature>
<dbReference type="PANTHER" id="PTHR28043">
    <property type="entry name" value="INCREASED RECOMBINATION CENTERS PROTEIN 6"/>
    <property type="match status" value="1"/>
</dbReference>
<dbReference type="PANTHER" id="PTHR28043:SF1">
    <property type="entry name" value="INCREASED RECOMBINATION CENTERS PROTEIN 6"/>
    <property type="match status" value="1"/>
</dbReference>
<gene>
    <name evidence="2" type="ORF">NEMBOFW57_005552</name>
</gene>
<dbReference type="AlphaFoldDB" id="A0AAD4HW53"/>
<dbReference type="Pfam" id="PF10199">
    <property type="entry name" value="Adaptin_binding"/>
    <property type="match status" value="1"/>
</dbReference>
<accession>A0AAD4HW53</accession>